<dbReference type="RefSeq" id="WP_004974317.1">
    <property type="nucleotide sequence ID" value="NZ_CP011947.1"/>
</dbReference>
<feature type="transmembrane region" description="Helical" evidence="5">
    <location>
        <begin position="181"/>
        <end position="205"/>
    </location>
</feature>
<feature type="transmembrane region" description="Helical" evidence="5">
    <location>
        <begin position="226"/>
        <end position="248"/>
    </location>
</feature>
<dbReference type="Proteomes" id="UP000066124">
    <property type="component" value="Chromosome"/>
</dbReference>
<feature type="transmembrane region" description="Helical" evidence="5">
    <location>
        <begin position="116"/>
        <end position="139"/>
    </location>
</feature>
<dbReference type="InterPro" id="IPR000515">
    <property type="entry name" value="MetI-like"/>
</dbReference>
<sequence length="319" mass="34038">MSVRDDLAERVGVDLEAVDPLRVALYATLVGLVAFYLSPLESGLMTALKTEAEFATSPPFVPPTVEGFTLEPFGVAIDTLSSAILNSIMLAVPATVLSALFGSFAAYGLTNFEWRGQLGVVALFIAGIFIPYQAVLIPLSRLWAIVDTQSLLAPVLDITVFSAQVPVLGTVELATHPHYASIINLIITHTAYGIPITTLLFRGYYKKLSTEMLEAARLDGAGAFTVYRRIVLPLSMPMFAVTLIYQFTQVWNDLLFALIIIPSGSGPAAVATIALNELTGGIIQTFNTQMAGAFVAALPTLLVYVLFGDKFAKGVAGGT</sequence>
<comment type="subcellular location">
    <subcellularLocation>
        <location evidence="5">Cell membrane</location>
        <topology evidence="5">Multi-pass membrane protein</topology>
    </subcellularLocation>
    <subcellularLocation>
        <location evidence="1">Membrane</location>
        <topology evidence="1">Multi-pass membrane protein</topology>
    </subcellularLocation>
</comment>
<feature type="transmembrane region" description="Helical" evidence="5">
    <location>
        <begin position="88"/>
        <end position="110"/>
    </location>
</feature>
<feature type="transmembrane region" description="Helical" evidence="5">
    <location>
        <begin position="290"/>
        <end position="307"/>
    </location>
</feature>
<feature type="domain" description="ABC transmembrane type-1" evidence="6">
    <location>
        <begin position="84"/>
        <end position="307"/>
    </location>
</feature>
<evidence type="ECO:0000256" key="4">
    <source>
        <dbReference type="ARBA" id="ARBA00023136"/>
    </source>
</evidence>
<dbReference type="AlphaFoldDB" id="A0A0K1IX48"/>
<dbReference type="GeneID" id="25247172"/>
<dbReference type="PROSITE" id="PS50928">
    <property type="entry name" value="ABC_TM1"/>
    <property type="match status" value="1"/>
</dbReference>
<dbReference type="Pfam" id="PF00528">
    <property type="entry name" value="BPD_transp_1"/>
    <property type="match status" value="1"/>
</dbReference>
<accession>A0A0K1IX48</accession>
<evidence type="ECO:0000313" key="8">
    <source>
        <dbReference type="Proteomes" id="UP000066124"/>
    </source>
</evidence>
<keyword evidence="2 5" id="KW-0812">Transmembrane</keyword>
<dbReference type="PANTHER" id="PTHR43879:SF1">
    <property type="entry name" value="GLUCOSE IMPORT SYSTEM PERMEASE PROTEIN GLCU"/>
    <property type="match status" value="1"/>
</dbReference>
<gene>
    <name evidence="7" type="ORF">ABY42_14430</name>
</gene>
<protein>
    <submittedName>
        <fullName evidence="7">ABC transporter permease</fullName>
    </submittedName>
</protein>
<dbReference type="GO" id="GO:0005886">
    <property type="term" value="C:plasma membrane"/>
    <property type="evidence" value="ECO:0007669"/>
    <property type="project" value="UniProtKB-SubCell"/>
</dbReference>
<evidence type="ECO:0000256" key="5">
    <source>
        <dbReference type="RuleBase" id="RU363032"/>
    </source>
</evidence>
<dbReference type="CDD" id="cd06261">
    <property type="entry name" value="TM_PBP2"/>
    <property type="match status" value="1"/>
</dbReference>
<name>A0A0K1IX48_HALGI</name>
<dbReference type="InterPro" id="IPR035906">
    <property type="entry name" value="MetI-like_sf"/>
</dbReference>
<feature type="transmembrane region" description="Helical" evidence="5">
    <location>
        <begin position="254"/>
        <end position="278"/>
    </location>
</feature>
<keyword evidence="5" id="KW-0813">Transport</keyword>
<keyword evidence="3 5" id="KW-1133">Transmembrane helix</keyword>
<evidence type="ECO:0000256" key="2">
    <source>
        <dbReference type="ARBA" id="ARBA00022692"/>
    </source>
</evidence>
<dbReference type="SUPFAM" id="SSF161098">
    <property type="entry name" value="MetI-like"/>
    <property type="match status" value="1"/>
</dbReference>
<evidence type="ECO:0000256" key="1">
    <source>
        <dbReference type="ARBA" id="ARBA00004141"/>
    </source>
</evidence>
<feature type="transmembrane region" description="Helical" evidence="5">
    <location>
        <begin position="20"/>
        <end position="37"/>
    </location>
</feature>
<organism evidence="7 8">
    <name type="scientific">Haloferax gibbonsii</name>
    <dbReference type="NCBI Taxonomy" id="35746"/>
    <lineage>
        <taxon>Archaea</taxon>
        <taxon>Methanobacteriati</taxon>
        <taxon>Methanobacteriota</taxon>
        <taxon>Stenosarchaea group</taxon>
        <taxon>Halobacteria</taxon>
        <taxon>Halobacteriales</taxon>
        <taxon>Haloferacaceae</taxon>
        <taxon>Haloferax</taxon>
    </lineage>
</organism>
<dbReference type="PANTHER" id="PTHR43879">
    <property type="entry name" value="ABC TRANSPORTER PERMEASE PROTEIN"/>
    <property type="match status" value="1"/>
</dbReference>
<dbReference type="KEGG" id="hgi:ABY42_14430"/>
<evidence type="ECO:0000259" key="6">
    <source>
        <dbReference type="PROSITE" id="PS50928"/>
    </source>
</evidence>
<dbReference type="GO" id="GO:0055085">
    <property type="term" value="P:transmembrane transport"/>
    <property type="evidence" value="ECO:0007669"/>
    <property type="project" value="InterPro"/>
</dbReference>
<evidence type="ECO:0000313" key="7">
    <source>
        <dbReference type="EMBL" id="AKU08875.1"/>
    </source>
</evidence>
<evidence type="ECO:0000256" key="3">
    <source>
        <dbReference type="ARBA" id="ARBA00022989"/>
    </source>
</evidence>
<comment type="similarity">
    <text evidence="5">Belongs to the binding-protein-dependent transport system permease family.</text>
</comment>
<feature type="transmembrane region" description="Helical" evidence="5">
    <location>
        <begin position="151"/>
        <end position="169"/>
    </location>
</feature>
<keyword evidence="4 5" id="KW-0472">Membrane</keyword>
<dbReference type="PATRIC" id="fig|35746.4.peg.3106"/>
<dbReference type="Gene3D" id="1.10.3720.10">
    <property type="entry name" value="MetI-like"/>
    <property type="match status" value="1"/>
</dbReference>
<reference evidence="8" key="1">
    <citation type="journal article" date="2015" name="J. Biotechnol.">
        <title>Complete genome sequence of Haloferax gibbonsii strain ARA6, a potential producer of polyhydroxyalkanoates and halocins isolated from Araruama, Rio de Janeiro, Brasil.</title>
        <authorList>
            <person name="Pinto L.H."/>
            <person name="D'Alincourt Carvalho-Assef A.P."/>
            <person name="Vieira R.P."/>
            <person name="Clementino M.M."/>
            <person name="Albano R.M."/>
        </authorList>
    </citation>
    <scope>NUCLEOTIDE SEQUENCE [LARGE SCALE GENOMIC DNA]</scope>
    <source>
        <strain evidence="8">ARA6</strain>
    </source>
</reference>
<proteinExistence type="inferred from homology"/>
<dbReference type="EMBL" id="CP011947">
    <property type="protein sequence ID" value="AKU08875.1"/>
    <property type="molecule type" value="Genomic_DNA"/>
</dbReference>